<evidence type="ECO:0000256" key="4">
    <source>
        <dbReference type="ARBA" id="ARBA00023136"/>
    </source>
</evidence>
<keyword evidence="1" id="KW-0812">Transmembrane</keyword>
<dbReference type="Pfam" id="PF07738">
    <property type="entry name" value="Sad1_UNC"/>
    <property type="match status" value="1"/>
</dbReference>
<keyword evidence="2" id="KW-1133">Transmembrane helix</keyword>
<dbReference type="GO" id="GO:0034993">
    <property type="term" value="C:meiotic nuclear membrane microtubule tethering complex"/>
    <property type="evidence" value="ECO:0007669"/>
    <property type="project" value="TreeGrafter"/>
</dbReference>
<dbReference type="Gene3D" id="2.60.120.260">
    <property type="entry name" value="Galactose-binding domain-like"/>
    <property type="match status" value="1"/>
</dbReference>
<dbReference type="InterPro" id="IPR001304">
    <property type="entry name" value="C-type_lectin-like"/>
</dbReference>
<evidence type="ECO:0000259" key="6">
    <source>
        <dbReference type="PROSITE" id="PS50041"/>
    </source>
</evidence>
<evidence type="ECO:0000256" key="5">
    <source>
        <dbReference type="ARBA" id="ARBA00037816"/>
    </source>
</evidence>
<dbReference type="PANTHER" id="PTHR12911:SF22">
    <property type="entry name" value="SUN DOMAIN-CONTAINING PROTEIN 2"/>
    <property type="match status" value="1"/>
</dbReference>
<keyword evidence="9" id="KW-1185">Reference proteome</keyword>
<dbReference type="SUPFAM" id="SSF56436">
    <property type="entry name" value="C-type lectin-like"/>
    <property type="match status" value="1"/>
</dbReference>
<dbReference type="Gene3D" id="3.10.100.10">
    <property type="entry name" value="Mannose-Binding Protein A, subunit A"/>
    <property type="match status" value="1"/>
</dbReference>
<evidence type="ECO:0000256" key="3">
    <source>
        <dbReference type="ARBA" id="ARBA00023054"/>
    </source>
</evidence>
<dbReference type="OrthoDB" id="342281at2759"/>
<dbReference type="PROSITE" id="PS50041">
    <property type="entry name" value="C_TYPE_LECTIN_2"/>
    <property type="match status" value="1"/>
</dbReference>
<evidence type="ECO:0000259" key="7">
    <source>
        <dbReference type="PROSITE" id="PS51469"/>
    </source>
</evidence>
<protein>
    <recommendedName>
        <fullName evidence="10">SUN domain-containing protein</fullName>
    </recommendedName>
</protein>
<feature type="domain" description="SUN" evidence="7">
    <location>
        <begin position="231"/>
        <end position="403"/>
    </location>
</feature>
<evidence type="ECO:0000313" key="9">
    <source>
        <dbReference type="Proteomes" id="UP000824219"/>
    </source>
</evidence>
<dbReference type="InterPro" id="IPR012919">
    <property type="entry name" value="SUN_dom"/>
</dbReference>
<dbReference type="EMBL" id="JAHKSW010000029">
    <property type="protein sequence ID" value="KAG7313926.1"/>
    <property type="molecule type" value="Genomic_DNA"/>
</dbReference>
<dbReference type="AlphaFoldDB" id="A0A9D3S7C9"/>
<accession>A0A9D3S7C9</accession>
<dbReference type="InterPro" id="IPR045119">
    <property type="entry name" value="SUN1-5"/>
</dbReference>
<name>A0A9D3S7C9_9TELE</name>
<dbReference type="GO" id="GO:0043495">
    <property type="term" value="F:protein-membrane adaptor activity"/>
    <property type="evidence" value="ECO:0007669"/>
    <property type="project" value="TreeGrafter"/>
</dbReference>
<dbReference type="Proteomes" id="UP000824219">
    <property type="component" value="Linkage Group LG29"/>
</dbReference>
<dbReference type="FunFam" id="2.60.120.260:FF:000009">
    <property type="entry name" value="SUN domain-containing protein 1 isoform X1"/>
    <property type="match status" value="1"/>
</dbReference>
<dbReference type="InterPro" id="IPR016186">
    <property type="entry name" value="C-type_lectin-like/link_sf"/>
</dbReference>
<evidence type="ECO:0000313" key="8">
    <source>
        <dbReference type="EMBL" id="KAG7313926.1"/>
    </source>
</evidence>
<keyword evidence="3" id="KW-0175">Coiled coil</keyword>
<comment type="subcellular location">
    <subcellularLocation>
        <location evidence="5">Nucleus inner membrane</location>
        <topology evidence="5">Single-pass type II membrane protein</topology>
    </subcellularLocation>
</comment>
<feature type="domain" description="C-type lectin" evidence="6">
    <location>
        <begin position="1"/>
        <end position="79"/>
    </location>
</feature>
<reference evidence="8 9" key="1">
    <citation type="submission" date="2021-06" db="EMBL/GenBank/DDBJ databases">
        <title>Chromosome-level genome assembly of the red-tail catfish (Hemibagrus wyckioides).</title>
        <authorList>
            <person name="Shao F."/>
        </authorList>
    </citation>
    <scope>NUCLEOTIDE SEQUENCE [LARGE SCALE GENOMIC DNA]</scope>
    <source>
        <strain evidence="8">EC202008001</strain>
        <tissue evidence="8">Blood</tissue>
    </source>
</reference>
<organism evidence="8 9">
    <name type="scientific">Hemibagrus wyckioides</name>
    <dbReference type="NCBI Taxonomy" id="337641"/>
    <lineage>
        <taxon>Eukaryota</taxon>
        <taxon>Metazoa</taxon>
        <taxon>Chordata</taxon>
        <taxon>Craniata</taxon>
        <taxon>Vertebrata</taxon>
        <taxon>Euteleostomi</taxon>
        <taxon>Actinopterygii</taxon>
        <taxon>Neopterygii</taxon>
        <taxon>Teleostei</taxon>
        <taxon>Ostariophysi</taxon>
        <taxon>Siluriformes</taxon>
        <taxon>Bagridae</taxon>
        <taxon>Hemibagrus</taxon>
    </lineage>
</organism>
<dbReference type="SMART" id="SM00034">
    <property type="entry name" value="CLECT"/>
    <property type="match status" value="1"/>
</dbReference>
<dbReference type="GO" id="GO:0005637">
    <property type="term" value="C:nuclear inner membrane"/>
    <property type="evidence" value="ECO:0007669"/>
    <property type="project" value="UniProtKB-SubCell"/>
</dbReference>
<dbReference type="Pfam" id="PF00059">
    <property type="entry name" value="Lectin_C"/>
    <property type="match status" value="1"/>
</dbReference>
<dbReference type="InterPro" id="IPR016187">
    <property type="entry name" value="CTDL_fold"/>
</dbReference>
<dbReference type="PROSITE" id="PS51469">
    <property type="entry name" value="SUN"/>
    <property type="match status" value="1"/>
</dbReference>
<dbReference type="PANTHER" id="PTHR12911">
    <property type="entry name" value="SAD1/UNC-84-LIKE PROTEIN-RELATED"/>
    <property type="match status" value="1"/>
</dbReference>
<evidence type="ECO:0000256" key="2">
    <source>
        <dbReference type="ARBA" id="ARBA00022989"/>
    </source>
</evidence>
<comment type="caution">
    <text evidence="8">The sequence shown here is derived from an EMBL/GenBank/DDBJ whole genome shotgun (WGS) entry which is preliminary data.</text>
</comment>
<evidence type="ECO:0000256" key="1">
    <source>
        <dbReference type="ARBA" id="ARBA00022692"/>
    </source>
</evidence>
<evidence type="ECO:0008006" key="10">
    <source>
        <dbReference type="Google" id="ProtNLM"/>
    </source>
</evidence>
<proteinExistence type="predicted"/>
<gene>
    <name evidence="8" type="ORF">KOW79_022422</name>
</gene>
<keyword evidence="4" id="KW-0472">Membrane</keyword>
<sequence length="405" mass="46847">MTWTESRQDCRGRGADLVIINNKEEQEFISKLLGIRKAWIGLNDRDKEEEWKWVDDTRLSTGYWGRGEPNSKAGDEDCVLTGILRRSPRLMENGYYHPDDPTFRLICYKETPVRIFKKRKRKPKMGRVCHNIINDFRMIELESLKSECEVGEWWKSVCWETFCSVSRKTLCSCLGYLCVTKYVAQHGEHSMQHTDIADHAALFKEIESLKQTVRDYRLEFKDKLHSALSLHKADDIGMADYALESLGATVLTSSETYKTKYCSLFGVKFWCKNHGPETVLQPEVYPGKCWGFKGSEGHLVISLLYPIRITHVTLQHLPRVLSPGQQIMSAPKDFIVYGLDSMNNEKTTLGIFTYDQNGEPIQTFKLPDCPSQLFQLVELRILSNWGHSEYTCVYRFRLHSQPSCK</sequence>